<dbReference type="AlphaFoldDB" id="A0A9D4U798"/>
<feature type="domain" description="Retrotransposon gag" evidence="1">
    <location>
        <begin position="45"/>
        <end position="119"/>
    </location>
</feature>
<evidence type="ECO:0000313" key="2">
    <source>
        <dbReference type="EMBL" id="KAI5062657.1"/>
    </source>
</evidence>
<keyword evidence="3" id="KW-1185">Reference proteome</keyword>
<accession>A0A9D4U798</accession>
<proteinExistence type="predicted"/>
<sequence length="246" mass="28334">MKQEFGPVFKGDEDADDWLVDFDLFMLTVLRMPDDEAKLQNLPLVLRGKAKVWFDGLEEVHKQNWLGFREQFLQSYRKVVSASEADAKIKGLQQDVSANFDAFVDKFEAYWGDLAAATQATNAEYLKLERFLSCLHPYVRERVHYEDPSTYDKAIRIAKAKSRKMKKKMEAGLLQSILAAASGPKPKQIKEHQEVKAPFFVDMHVIKAREVDARVEELEEVPTKAQQVQRGIFLCHPVCFLKRARL</sequence>
<dbReference type="Pfam" id="PF03732">
    <property type="entry name" value="Retrotrans_gag"/>
    <property type="match status" value="1"/>
</dbReference>
<dbReference type="OrthoDB" id="8057069at2759"/>
<reference evidence="2" key="1">
    <citation type="submission" date="2021-01" db="EMBL/GenBank/DDBJ databases">
        <title>Adiantum capillus-veneris genome.</title>
        <authorList>
            <person name="Fang Y."/>
            <person name="Liao Q."/>
        </authorList>
    </citation>
    <scope>NUCLEOTIDE SEQUENCE</scope>
    <source>
        <strain evidence="2">H3</strain>
        <tissue evidence="2">Leaf</tissue>
    </source>
</reference>
<dbReference type="Proteomes" id="UP000886520">
    <property type="component" value="Chromosome 22"/>
</dbReference>
<gene>
    <name evidence="2" type="ORF">GOP47_0023196</name>
</gene>
<comment type="caution">
    <text evidence="2">The sequence shown here is derived from an EMBL/GenBank/DDBJ whole genome shotgun (WGS) entry which is preliminary data.</text>
</comment>
<dbReference type="EMBL" id="JABFUD020000022">
    <property type="protein sequence ID" value="KAI5062657.1"/>
    <property type="molecule type" value="Genomic_DNA"/>
</dbReference>
<protein>
    <recommendedName>
        <fullName evidence="1">Retrotransposon gag domain-containing protein</fullName>
    </recommendedName>
</protein>
<evidence type="ECO:0000313" key="3">
    <source>
        <dbReference type="Proteomes" id="UP000886520"/>
    </source>
</evidence>
<dbReference type="InterPro" id="IPR005162">
    <property type="entry name" value="Retrotrans_gag_dom"/>
</dbReference>
<organism evidence="2 3">
    <name type="scientific">Adiantum capillus-veneris</name>
    <name type="common">Maidenhair fern</name>
    <dbReference type="NCBI Taxonomy" id="13818"/>
    <lineage>
        <taxon>Eukaryota</taxon>
        <taxon>Viridiplantae</taxon>
        <taxon>Streptophyta</taxon>
        <taxon>Embryophyta</taxon>
        <taxon>Tracheophyta</taxon>
        <taxon>Polypodiopsida</taxon>
        <taxon>Polypodiidae</taxon>
        <taxon>Polypodiales</taxon>
        <taxon>Pteridineae</taxon>
        <taxon>Pteridaceae</taxon>
        <taxon>Vittarioideae</taxon>
        <taxon>Adiantum</taxon>
    </lineage>
</organism>
<evidence type="ECO:0000259" key="1">
    <source>
        <dbReference type="Pfam" id="PF03732"/>
    </source>
</evidence>
<name>A0A9D4U798_ADICA</name>